<dbReference type="PANTHER" id="PTHR43540">
    <property type="entry name" value="PEROXYUREIDOACRYLATE/UREIDOACRYLATE AMIDOHYDROLASE-RELATED"/>
    <property type="match status" value="1"/>
</dbReference>
<dbReference type="Pfam" id="PF00857">
    <property type="entry name" value="Isochorismatase"/>
    <property type="match status" value="1"/>
</dbReference>
<dbReference type="AlphaFoldDB" id="A0A2K8UC47"/>
<sequence>MPTLNANPFGYEFDIDHIALLCIDMQRDFCLPGGFAESLGNDVSLIAPCIPVIAKLQAAFRKAGLPVIHTKECHKPDLSDLPTAKRNRGNPKLKIGDMGPLGRILIDGEPGSEFVDDCKPLEGELVISKPGKDSFYRTGLRDYLVTRGITNLVITGATTDVCVQTTMRCANDRGYDCLLIEDGTESYFPEFKAFTLKALTAQGGIVGWTCKAEPVLDLLARL</sequence>
<reference evidence="3 4" key="1">
    <citation type="submission" date="2017-03" db="EMBL/GenBank/DDBJ databases">
        <title>Complete genome sequence of Candidatus 'Thiodictyon syntrophicum' sp. nov. strain Cad16T, a photolithoautotroph purple sulfur bacterium isolated from an alpine meromictic lake.</title>
        <authorList>
            <person name="Luedin S.M."/>
            <person name="Pothier J.F."/>
            <person name="Danza F."/>
            <person name="Storelli N."/>
            <person name="Wittwer M."/>
            <person name="Tonolla M."/>
        </authorList>
    </citation>
    <scope>NUCLEOTIDE SEQUENCE [LARGE SCALE GENOMIC DNA]</scope>
    <source>
        <strain evidence="3 4">Cad16T</strain>
    </source>
</reference>
<keyword evidence="1 3" id="KW-0378">Hydrolase</keyword>
<keyword evidence="4" id="KW-1185">Reference proteome</keyword>
<dbReference type="Proteomes" id="UP000232638">
    <property type="component" value="Chromosome"/>
</dbReference>
<dbReference type="CDD" id="cd00431">
    <property type="entry name" value="cysteine_hydrolases"/>
    <property type="match status" value="1"/>
</dbReference>
<evidence type="ECO:0000256" key="1">
    <source>
        <dbReference type="ARBA" id="ARBA00022801"/>
    </source>
</evidence>
<accession>A0A2K8UC47</accession>
<organism evidence="3 4">
    <name type="scientific">Candidatus Thiodictyon syntrophicum</name>
    <dbReference type="NCBI Taxonomy" id="1166950"/>
    <lineage>
        <taxon>Bacteria</taxon>
        <taxon>Pseudomonadati</taxon>
        <taxon>Pseudomonadota</taxon>
        <taxon>Gammaproteobacteria</taxon>
        <taxon>Chromatiales</taxon>
        <taxon>Chromatiaceae</taxon>
        <taxon>Thiodictyon</taxon>
    </lineage>
</organism>
<feature type="domain" description="Isochorismatase-like" evidence="2">
    <location>
        <begin position="19"/>
        <end position="206"/>
    </location>
</feature>
<dbReference type="OrthoDB" id="9807387at2"/>
<dbReference type="KEGG" id="tsy:THSYN_20640"/>
<gene>
    <name evidence="3" type="ORF">THSYN_20640</name>
</gene>
<evidence type="ECO:0000313" key="4">
    <source>
        <dbReference type="Proteomes" id="UP000232638"/>
    </source>
</evidence>
<proteinExistence type="predicted"/>
<evidence type="ECO:0000259" key="2">
    <source>
        <dbReference type="Pfam" id="PF00857"/>
    </source>
</evidence>
<name>A0A2K8UC47_9GAMM</name>
<dbReference type="PANTHER" id="PTHR43540:SF9">
    <property type="entry name" value="FAMILY HYDROLASE, PUTATIVE (AFU_ORTHOLOGUE AFUA_2G08700)-RELATED"/>
    <property type="match status" value="1"/>
</dbReference>
<dbReference type="RefSeq" id="WP_100920812.1">
    <property type="nucleotide sequence ID" value="NZ_CP020370.1"/>
</dbReference>
<protein>
    <submittedName>
        <fullName evidence="3">Cysteine hydrolase</fullName>
    </submittedName>
</protein>
<dbReference type="EMBL" id="CP020370">
    <property type="protein sequence ID" value="AUB83115.1"/>
    <property type="molecule type" value="Genomic_DNA"/>
</dbReference>
<evidence type="ECO:0000313" key="3">
    <source>
        <dbReference type="EMBL" id="AUB83115.1"/>
    </source>
</evidence>
<dbReference type="InterPro" id="IPR036380">
    <property type="entry name" value="Isochorismatase-like_sf"/>
</dbReference>
<dbReference type="InterPro" id="IPR050272">
    <property type="entry name" value="Isochorismatase-like_hydrls"/>
</dbReference>
<dbReference type="InterPro" id="IPR000868">
    <property type="entry name" value="Isochorismatase-like_dom"/>
</dbReference>
<dbReference type="SUPFAM" id="SSF52499">
    <property type="entry name" value="Isochorismatase-like hydrolases"/>
    <property type="match status" value="1"/>
</dbReference>
<dbReference type="GO" id="GO:0016787">
    <property type="term" value="F:hydrolase activity"/>
    <property type="evidence" value="ECO:0007669"/>
    <property type="project" value="UniProtKB-KW"/>
</dbReference>
<dbReference type="Gene3D" id="3.40.50.850">
    <property type="entry name" value="Isochorismatase-like"/>
    <property type="match status" value="1"/>
</dbReference>